<feature type="transmembrane region" description="Helical" evidence="1">
    <location>
        <begin position="20"/>
        <end position="46"/>
    </location>
</feature>
<keyword evidence="3" id="KW-1185">Reference proteome</keyword>
<dbReference type="RefSeq" id="WP_227227836.1">
    <property type="nucleotide sequence ID" value="NZ_JAJCVJ010000001.1"/>
</dbReference>
<sequence>MLREALGYPLRGDHAVETLLVGGLCHLLAAFVPVVPLLPVVGYLVCALDDRARSSRPDLSETTPPTFHDFRGILRRGLGGSLIVVAYLAVPTVVLVVTLGGTLSQSLGSVPGVGLSLGFYTASTVTLLVAVLFAYLLPAGLSAYAVGESLRSAFDPSAVRSVATDARYFVTWGVAVVVLSLAGVLFAPLNAVGAGFFLAFYAEVVAVGLWGRGVVRLGGDDSSPHER</sequence>
<feature type="transmembrane region" description="Helical" evidence="1">
    <location>
        <begin position="192"/>
        <end position="210"/>
    </location>
</feature>
<dbReference type="AlphaFoldDB" id="A0ABD5RAP8"/>
<protein>
    <submittedName>
        <fullName evidence="2">DUF4013 domain-containing protein</fullName>
    </submittedName>
</protein>
<evidence type="ECO:0000256" key="1">
    <source>
        <dbReference type="SAM" id="Phobius"/>
    </source>
</evidence>
<dbReference type="Proteomes" id="UP001596201">
    <property type="component" value="Unassembled WGS sequence"/>
</dbReference>
<keyword evidence="1" id="KW-0812">Transmembrane</keyword>
<accession>A0ABD5RAP8</accession>
<dbReference type="Pfam" id="PF13197">
    <property type="entry name" value="DUF4013"/>
    <property type="match status" value="1"/>
</dbReference>
<keyword evidence="1" id="KW-1133">Transmembrane helix</keyword>
<proteinExistence type="predicted"/>
<name>A0ABD5RAP8_9EURY</name>
<gene>
    <name evidence="2" type="ORF">ACFPJ5_07735</name>
</gene>
<dbReference type="InterPro" id="IPR025098">
    <property type="entry name" value="DUF4013"/>
</dbReference>
<keyword evidence="1" id="KW-0472">Membrane</keyword>
<evidence type="ECO:0000313" key="3">
    <source>
        <dbReference type="Proteomes" id="UP001596201"/>
    </source>
</evidence>
<organism evidence="2 3">
    <name type="scientific">Salinirubrum litoreum</name>
    <dbReference type="NCBI Taxonomy" id="1126234"/>
    <lineage>
        <taxon>Archaea</taxon>
        <taxon>Methanobacteriati</taxon>
        <taxon>Methanobacteriota</taxon>
        <taxon>Stenosarchaea group</taxon>
        <taxon>Halobacteria</taxon>
        <taxon>Halobacteriales</taxon>
        <taxon>Haloferacaceae</taxon>
        <taxon>Salinirubrum</taxon>
    </lineage>
</organism>
<reference evidence="2 3" key="1">
    <citation type="journal article" date="2019" name="Int. J. Syst. Evol. Microbiol.">
        <title>The Global Catalogue of Microorganisms (GCM) 10K type strain sequencing project: providing services to taxonomists for standard genome sequencing and annotation.</title>
        <authorList>
            <consortium name="The Broad Institute Genomics Platform"/>
            <consortium name="The Broad Institute Genome Sequencing Center for Infectious Disease"/>
            <person name="Wu L."/>
            <person name="Ma J."/>
        </authorList>
    </citation>
    <scope>NUCLEOTIDE SEQUENCE [LARGE SCALE GENOMIC DNA]</scope>
    <source>
        <strain evidence="2 3">CGMCC 1.12237</strain>
    </source>
</reference>
<feature type="transmembrane region" description="Helical" evidence="1">
    <location>
        <begin position="168"/>
        <end position="186"/>
    </location>
</feature>
<feature type="transmembrane region" description="Helical" evidence="1">
    <location>
        <begin position="119"/>
        <end position="147"/>
    </location>
</feature>
<feature type="transmembrane region" description="Helical" evidence="1">
    <location>
        <begin position="78"/>
        <end position="99"/>
    </location>
</feature>
<evidence type="ECO:0000313" key="2">
    <source>
        <dbReference type="EMBL" id="MFC5366828.1"/>
    </source>
</evidence>
<comment type="caution">
    <text evidence="2">The sequence shown here is derived from an EMBL/GenBank/DDBJ whole genome shotgun (WGS) entry which is preliminary data.</text>
</comment>
<dbReference type="EMBL" id="JBHSKX010000001">
    <property type="protein sequence ID" value="MFC5366828.1"/>
    <property type="molecule type" value="Genomic_DNA"/>
</dbReference>